<dbReference type="Gene3D" id="3.40.50.300">
    <property type="entry name" value="P-loop containing nucleotide triphosphate hydrolases"/>
    <property type="match status" value="2"/>
</dbReference>
<comment type="caution">
    <text evidence="3">The sequence shown here is derived from an EMBL/GenBank/DDBJ whole genome shotgun (WGS) entry which is preliminary data.</text>
</comment>
<organism evidence="3 4">
    <name type="scientific">Austwickia chelonae NBRC 105200</name>
    <dbReference type="NCBI Taxonomy" id="1184607"/>
    <lineage>
        <taxon>Bacteria</taxon>
        <taxon>Bacillati</taxon>
        <taxon>Actinomycetota</taxon>
        <taxon>Actinomycetes</taxon>
        <taxon>Micrococcales</taxon>
        <taxon>Dermatophilaceae</taxon>
        <taxon>Austwickia</taxon>
    </lineage>
</organism>
<evidence type="ECO:0000313" key="4">
    <source>
        <dbReference type="Proteomes" id="UP000008495"/>
    </source>
</evidence>
<feature type="region of interest" description="Disordered" evidence="1">
    <location>
        <begin position="1"/>
        <end position="26"/>
    </location>
</feature>
<evidence type="ECO:0000259" key="2">
    <source>
        <dbReference type="Pfam" id="PF18741"/>
    </source>
</evidence>
<dbReference type="Proteomes" id="UP000008495">
    <property type="component" value="Unassembled WGS sequence"/>
</dbReference>
<evidence type="ECO:0000313" key="3">
    <source>
        <dbReference type="EMBL" id="GAB77973.1"/>
    </source>
</evidence>
<name>K6V6X1_9MICO</name>
<feature type="region of interest" description="Disordered" evidence="1">
    <location>
        <begin position="1177"/>
        <end position="1219"/>
    </location>
</feature>
<evidence type="ECO:0000256" key="1">
    <source>
        <dbReference type="SAM" id="MobiDB-lite"/>
    </source>
</evidence>
<dbReference type="PANTHER" id="PTHR43788:SF8">
    <property type="entry name" value="DNA-BINDING PROTEIN SMUBP-2"/>
    <property type="match status" value="1"/>
</dbReference>
<dbReference type="EMBL" id="BAGZ01000008">
    <property type="protein sequence ID" value="GAB77973.1"/>
    <property type="molecule type" value="Genomic_DNA"/>
</dbReference>
<reference evidence="3 4" key="1">
    <citation type="submission" date="2012-08" db="EMBL/GenBank/DDBJ databases">
        <title>Whole genome shotgun sequence of Austwickia chelonae NBRC 105200.</title>
        <authorList>
            <person name="Yoshida I."/>
            <person name="Hosoyama A."/>
            <person name="Tsuchikane K."/>
            <person name="Katsumata H."/>
            <person name="Ando Y."/>
            <person name="Ohji S."/>
            <person name="Hamada M."/>
            <person name="Tamura T."/>
            <person name="Yamazoe A."/>
            <person name="Yamazaki S."/>
            <person name="Fujita N."/>
        </authorList>
    </citation>
    <scope>NUCLEOTIDE SEQUENCE [LARGE SCALE GENOMIC DNA]</scope>
    <source>
        <strain evidence="3 4">NBRC 105200</strain>
    </source>
</reference>
<feature type="compositionally biased region" description="Low complexity" evidence="1">
    <location>
        <begin position="1177"/>
        <end position="1197"/>
    </location>
</feature>
<protein>
    <recommendedName>
        <fullName evidence="2">Restriction endonuclease type II-like domain-containing protein</fullName>
    </recommendedName>
</protein>
<accession>K6V6X1</accession>
<feature type="compositionally biased region" description="Basic and acidic residues" evidence="1">
    <location>
        <begin position="16"/>
        <end position="26"/>
    </location>
</feature>
<proteinExistence type="predicted"/>
<gene>
    <name evidence="3" type="ORF">AUCHE_08_02160</name>
</gene>
<feature type="compositionally biased region" description="Basic and acidic residues" evidence="1">
    <location>
        <begin position="1199"/>
        <end position="1208"/>
    </location>
</feature>
<dbReference type="InterPro" id="IPR027417">
    <property type="entry name" value="P-loop_NTPase"/>
</dbReference>
<feature type="domain" description="Restriction endonuclease type II-like" evidence="2">
    <location>
        <begin position="1239"/>
        <end position="1331"/>
    </location>
</feature>
<dbReference type="eggNOG" id="COG1112">
    <property type="taxonomic scope" value="Bacteria"/>
</dbReference>
<dbReference type="InterPro" id="IPR049468">
    <property type="entry name" value="Restrct_endonuc-II-like_dom"/>
</dbReference>
<dbReference type="SUPFAM" id="SSF52540">
    <property type="entry name" value="P-loop containing nucleoside triphosphate hydrolases"/>
    <property type="match status" value="1"/>
</dbReference>
<dbReference type="Pfam" id="PF18741">
    <property type="entry name" value="MTES_1575"/>
    <property type="match status" value="1"/>
</dbReference>
<dbReference type="PANTHER" id="PTHR43788">
    <property type="entry name" value="DNA2/NAM7 HELICASE FAMILY MEMBER"/>
    <property type="match status" value="1"/>
</dbReference>
<dbReference type="STRING" id="100225.SAMN05421595_0485"/>
<dbReference type="InterPro" id="IPR050534">
    <property type="entry name" value="Coronavir_polyprotein_1ab"/>
</dbReference>
<dbReference type="GO" id="GO:0043139">
    <property type="term" value="F:5'-3' DNA helicase activity"/>
    <property type="evidence" value="ECO:0007669"/>
    <property type="project" value="TreeGrafter"/>
</dbReference>
<keyword evidence="4" id="KW-1185">Reference proteome</keyword>
<sequence>MEVKVADTASAQAAVGEDRPVSRRDRRVPVADVGWEPGAAPSRSERVGVALRTWRGELAETGGPNALLWYRDSIDGALDLTKAHPTGLSMLMAGNVVRLSHLVRESAAFRDVLVTTRRIRAKSLELWEEHGIASTYVCVGMATWELPGTLRCPQAPIMLRSVRLHAVDAGETDVELELSSRIEINPVLMHYMSSEQGVRLDGDALAELAHSTGRFDPLPVYRELRRLLVQVPGFTIDDRRVLSTFALGKMAMVADLAAFAGLASANDIVAALAGDAGGREALRSDAASGLADRSRRPTEPDLDRELLVLDADPRQAEVVDAARSGRHVVVDAPRGSGATQTLVNVAAALVGNDQRVLVISESARQLDDFTKYLDKAGLSELVLDARDPQELRRTLARRVVEGIDAHDEAYDLRSVPENGRQATRFRFADATENPRPDADTPEAALSRTRGRLAAHIDSLHGRRQPWNVSVFDAQTALAVLSARENAPTSRVRIAPAPLHQLTRPTMERLAAEAAEVAAEGAWTAKGADDPWWGVRFPGIGDYERGLALVRQLAKRRLAEDRASLNATLSAAGLPPAHTVEDWGVALELIADVRETLGDYRHEIFLTPLQPLIVATSPNNEGHARWWTRSVGKKTARSLVLPHARVDSLHEGLIRAQDQVDRWSALSGRDAEPCVPEGYDDACSRWDSLVADLHWLDQALVGSRQGGGLLTQPLDEVHQRLIRLTEQGDRVRVLPKVAERLDRLTAAGLGDLLDDLACRKVPVDRVAAEVEFVWWLSLLDHIAREDNAYGQHDGAGLRSLSRHFADSDRALLAGRAAHVLDRARAHARVEASTRPDQVTALRAAVDEEQPRPIRTLLADTGEVAAAVAPIWVMSPLTVASVVPTHLAFDAVLIDDAGRLPLSHAISALTRAAHVVAVGDLRCLEPMQFDTLATGDTYLPDTEYQGLASVLTELAALLPPRRLDRVYGERDAQLVSFANARRDEPIEVWPNAGRSVPVRLLRTGVVLSSADDEGQAAEGRENSRVVELVVEHARRRPGDSIAVVALSPEQAQTLDRDIRYAFTQDAQAASAACLVEKHPERLLITTVDDAAGHSRDTVVFASGLVPGADGQMHLPERLVRYDGDRVVDTVVAMARHRLDIVTAVTPADMARVADGGPGQRRLAELLAYAEQGGSSGGCAAIGPAPAPGAGSAPGASPAGQDKPEEAKKPGAEGGDDPEEKVSEYTAEERLRLAGRHALVTELATRLRTEGLTVHEGFGFGRMRLDLVVEDPHHPGSMTVAVVSDGDRAAGVSTVRERERLIPEQLALRGWRCVRVWSTDIFRDPARDVARIVEIVRE</sequence>